<dbReference type="PANTHER" id="PTHR47064">
    <property type="entry name" value="PUTATIVE (AFU_ORTHOLOGUE AFUA_1G08990)-RELATED"/>
    <property type="match status" value="1"/>
</dbReference>
<dbReference type="InterPro" id="IPR013658">
    <property type="entry name" value="SGL"/>
</dbReference>
<dbReference type="SUPFAM" id="SSF63829">
    <property type="entry name" value="Calcium-dependent phosphotriesterase"/>
    <property type="match status" value="1"/>
</dbReference>
<keyword evidence="2" id="KW-0472">Membrane</keyword>
<dbReference type="InterPro" id="IPR011042">
    <property type="entry name" value="6-blade_b-propeller_TolB-like"/>
</dbReference>
<gene>
    <name evidence="4" type="ORF">EHS25_006863</name>
</gene>
<keyword evidence="5" id="KW-1185">Reference proteome</keyword>
<feature type="compositionally biased region" description="Polar residues" evidence="1">
    <location>
        <begin position="17"/>
        <end position="38"/>
    </location>
</feature>
<evidence type="ECO:0000256" key="2">
    <source>
        <dbReference type="SAM" id="Phobius"/>
    </source>
</evidence>
<dbReference type="InterPro" id="IPR052988">
    <property type="entry name" value="Oryzine_lactonohydrolase"/>
</dbReference>
<proteinExistence type="predicted"/>
<protein>
    <recommendedName>
        <fullName evidence="3">SMP-30/Gluconolactonase/LRE-like region domain-containing protein</fullName>
    </recommendedName>
</protein>
<dbReference type="Pfam" id="PF08450">
    <property type="entry name" value="SGL"/>
    <property type="match status" value="1"/>
</dbReference>
<sequence length="436" mass="46848">MSGTRRRTTSEHPGEQANRSPPDTPDSTKAPSNPNSNPLFGHRPTIMVLSALGAVLGAIAIRTYISPASHGALAWSASDVPSQAQVINQKAFNVLGNVPPATQANGSSQSHAHFDRRDFWRPLFHEAVVWYPPTDEVFFVQNAGAPAAGTGLNKSGIIEKIALSQADAVKTQSNATGQVDVVTVNSTPQIINPNGGTNYNGKIVFTAEGAGNNTPPALYVMDPTDPYNTTVILNNYYGRQFNSLNDVAVNSRNKELYFTDVTYGYLQDFRPLPGLPNQVYRFNEYTGAVTVVADGFNLVNGITFSPDGSIAYVTDTGINQGFFGYNYSYPSAIYSYDVQDDGTWDNRKIFAFVSVGVPDGIHCDSAGNVYSGVGDGVHVWNPSGKLLGKIYLGTTSANFQFAGQGRMVICAETQLYYVTLGATGAAITDYDFSTGY</sequence>
<name>A0A427XRN4_9TREE</name>
<dbReference type="Gene3D" id="2.120.10.30">
    <property type="entry name" value="TolB, C-terminal domain"/>
    <property type="match status" value="1"/>
</dbReference>
<feature type="domain" description="SMP-30/Gluconolactonase/LRE-like region" evidence="3">
    <location>
        <begin position="219"/>
        <end position="405"/>
    </location>
</feature>
<organism evidence="4 5">
    <name type="scientific">Saitozyma podzolica</name>
    <dbReference type="NCBI Taxonomy" id="1890683"/>
    <lineage>
        <taxon>Eukaryota</taxon>
        <taxon>Fungi</taxon>
        <taxon>Dikarya</taxon>
        <taxon>Basidiomycota</taxon>
        <taxon>Agaricomycotina</taxon>
        <taxon>Tremellomycetes</taxon>
        <taxon>Tremellales</taxon>
        <taxon>Trimorphomycetaceae</taxon>
        <taxon>Saitozyma</taxon>
    </lineage>
</organism>
<dbReference type="STRING" id="1890683.A0A427XRN4"/>
<evidence type="ECO:0000313" key="4">
    <source>
        <dbReference type="EMBL" id="RSH81506.1"/>
    </source>
</evidence>
<feature type="region of interest" description="Disordered" evidence="1">
    <location>
        <begin position="1"/>
        <end position="39"/>
    </location>
</feature>
<evidence type="ECO:0000259" key="3">
    <source>
        <dbReference type="Pfam" id="PF08450"/>
    </source>
</evidence>
<dbReference type="OrthoDB" id="423498at2759"/>
<comment type="caution">
    <text evidence="4">The sequence shown here is derived from an EMBL/GenBank/DDBJ whole genome shotgun (WGS) entry which is preliminary data.</text>
</comment>
<dbReference type="PANTHER" id="PTHR47064:SF2">
    <property type="entry name" value="SMP-30_GLUCONOLACTONASE_LRE-LIKE REGION DOMAIN-CONTAINING PROTEIN-RELATED"/>
    <property type="match status" value="1"/>
</dbReference>
<reference evidence="4 5" key="1">
    <citation type="submission" date="2018-11" db="EMBL/GenBank/DDBJ databases">
        <title>Genome sequence of Saitozyma podzolica DSM 27192.</title>
        <authorList>
            <person name="Aliyu H."/>
            <person name="Gorte O."/>
            <person name="Ochsenreither K."/>
        </authorList>
    </citation>
    <scope>NUCLEOTIDE SEQUENCE [LARGE SCALE GENOMIC DNA]</scope>
    <source>
        <strain evidence="4 5">DSM 27192</strain>
    </source>
</reference>
<dbReference type="EMBL" id="RSCD01000030">
    <property type="protein sequence ID" value="RSH81506.1"/>
    <property type="molecule type" value="Genomic_DNA"/>
</dbReference>
<dbReference type="Proteomes" id="UP000279259">
    <property type="component" value="Unassembled WGS sequence"/>
</dbReference>
<keyword evidence="2" id="KW-1133">Transmembrane helix</keyword>
<evidence type="ECO:0000313" key="5">
    <source>
        <dbReference type="Proteomes" id="UP000279259"/>
    </source>
</evidence>
<accession>A0A427XRN4</accession>
<evidence type="ECO:0000256" key="1">
    <source>
        <dbReference type="SAM" id="MobiDB-lite"/>
    </source>
</evidence>
<keyword evidence="2" id="KW-0812">Transmembrane</keyword>
<feature type="transmembrane region" description="Helical" evidence="2">
    <location>
        <begin position="46"/>
        <end position="65"/>
    </location>
</feature>
<dbReference type="AlphaFoldDB" id="A0A427XRN4"/>